<proteinExistence type="predicted"/>
<protein>
    <submittedName>
        <fullName evidence="1">Uncharacterized protein</fullName>
    </submittedName>
</protein>
<name>A0A2Z7BYN9_9LAMI</name>
<keyword evidence="2" id="KW-1185">Reference proteome</keyword>
<organism evidence="1 2">
    <name type="scientific">Dorcoceras hygrometricum</name>
    <dbReference type="NCBI Taxonomy" id="472368"/>
    <lineage>
        <taxon>Eukaryota</taxon>
        <taxon>Viridiplantae</taxon>
        <taxon>Streptophyta</taxon>
        <taxon>Embryophyta</taxon>
        <taxon>Tracheophyta</taxon>
        <taxon>Spermatophyta</taxon>
        <taxon>Magnoliopsida</taxon>
        <taxon>eudicotyledons</taxon>
        <taxon>Gunneridae</taxon>
        <taxon>Pentapetalae</taxon>
        <taxon>asterids</taxon>
        <taxon>lamiids</taxon>
        <taxon>Lamiales</taxon>
        <taxon>Gesneriaceae</taxon>
        <taxon>Didymocarpoideae</taxon>
        <taxon>Trichosporeae</taxon>
        <taxon>Loxocarpinae</taxon>
        <taxon>Dorcoceras</taxon>
    </lineage>
</organism>
<reference evidence="1 2" key="1">
    <citation type="journal article" date="2015" name="Proc. Natl. Acad. Sci. U.S.A.">
        <title>The resurrection genome of Boea hygrometrica: A blueprint for survival of dehydration.</title>
        <authorList>
            <person name="Xiao L."/>
            <person name="Yang G."/>
            <person name="Zhang L."/>
            <person name="Yang X."/>
            <person name="Zhao S."/>
            <person name="Ji Z."/>
            <person name="Zhou Q."/>
            <person name="Hu M."/>
            <person name="Wang Y."/>
            <person name="Chen M."/>
            <person name="Xu Y."/>
            <person name="Jin H."/>
            <person name="Xiao X."/>
            <person name="Hu G."/>
            <person name="Bao F."/>
            <person name="Hu Y."/>
            <person name="Wan P."/>
            <person name="Li L."/>
            <person name="Deng X."/>
            <person name="Kuang T."/>
            <person name="Xiang C."/>
            <person name="Zhu J.K."/>
            <person name="Oliver M.J."/>
            <person name="He Y."/>
        </authorList>
    </citation>
    <scope>NUCLEOTIDE SEQUENCE [LARGE SCALE GENOMIC DNA]</scope>
    <source>
        <strain evidence="2">cv. XS01</strain>
    </source>
</reference>
<accession>A0A2Z7BYN9</accession>
<dbReference type="Proteomes" id="UP000250235">
    <property type="component" value="Unassembled WGS sequence"/>
</dbReference>
<gene>
    <name evidence="1" type="ORF">F511_08224</name>
</gene>
<evidence type="ECO:0000313" key="1">
    <source>
        <dbReference type="EMBL" id="KZV39762.1"/>
    </source>
</evidence>
<sequence length="178" mass="20428">MPLLSSRDPRTKHYATDPSYAIKVKNLSKDSLRDRGKRIPRILLAKHATSGSHGMVILAPRPDSVTSDDPTPPKQFGPLVRPIMGVLTGIERNHPHLQMVDQHPINGQDRFSFGLGSVFLPHSCLPWCHLLFSTGTEDSRRHRLADKEFRPDWKSRILFWEVEYSTHLRQMQKLFKSN</sequence>
<evidence type="ECO:0000313" key="2">
    <source>
        <dbReference type="Proteomes" id="UP000250235"/>
    </source>
</evidence>
<dbReference type="EMBL" id="KV000896">
    <property type="protein sequence ID" value="KZV39762.1"/>
    <property type="molecule type" value="Genomic_DNA"/>
</dbReference>
<dbReference type="AlphaFoldDB" id="A0A2Z7BYN9"/>